<keyword evidence="4 7" id="KW-1133">Transmembrane helix</keyword>
<evidence type="ECO:0000259" key="8">
    <source>
        <dbReference type="Pfam" id="PF01757"/>
    </source>
</evidence>
<dbReference type="GO" id="GO:0005886">
    <property type="term" value="C:plasma membrane"/>
    <property type="evidence" value="ECO:0007669"/>
    <property type="project" value="UniProtKB-SubCell"/>
</dbReference>
<dbReference type="VEuPathDB" id="CryptoDB:Cvel_6155"/>
<accession>A0A0G4HBK8</accession>
<feature type="transmembrane region" description="Helical" evidence="7">
    <location>
        <begin position="331"/>
        <end position="354"/>
    </location>
</feature>
<feature type="transmembrane region" description="Helical" evidence="7">
    <location>
        <begin position="301"/>
        <end position="324"/>
    </location>
</feature>
<keyword evidence="3 7" id="KW-0812">Transmembrane</keyword>
<feature type="compositionally biased region" description="Basic and acidic residues" evidence="6">
    <location>
        <begin position="550"/>
        <end position="567"/>
    </location>
</feature>
<dbReference type="PANTHER" id="PTHR40074:SF2">
    <property type="entry name" value="O-ACETYLTRANSFERASE WECH"/>
    <property type="match status" value="1"/>
</dbReference>
<feature type="compositionally biased region" description="Basic and acidic residues" evidence="6">
    <location>
        <begin position="1"/>
        <end position="10"/>
    </location>
</feature>
<feature type="transmembrane region" description="Helical" evidence="7">
    <location>
        <begin position="229"/>
        <end position="248"/>
    </location>
</feature>
<evidence type="ECO:0000256" key="5">
    <source>
        <dbReference type="ARBA" id="ARBA00023136"/>
    </source>
</evidence>
<dbReference type="GO" id="GO:0009246">
    <property type="term" value="P:enterobacterial common antigen biosynthetic process"/>
    <property type="evidence" value="ECO:0007669"/>
    <property type="project" value="TreeGrafter"/>
</dbReference>
<dbReference type="InterPro" id="IPR002656">
    <property type="entry name" value="Acyl_transf_3_dom"/>
</dbReference>
<feature type="region of interest" description="Disordered" evidence="6">
    <location>
        <begin position="549"/>
        <end position="574"/>
    </location>
</feature>
<evidence type="ECO:0000256" key="3">
    <source>
        <dbReference type="ARBA" id="ARBA00022692"/>
    </source>
</evidence>
<feature type="transmembrane region" description="Helical" evidence="7">
    <location>
        <begin position="173"/>
        <end position="194"/>
    </location>
</feature>
<dbReference type="GO" id="GO:0016413">
    <property type="term" value="F:O-acetyltransferase activity"/>
    <property type="evidence" value="ECO:0007669"/>
    <property type="project" value="TreeGrafter"/>
</dbReference>
<dbReference type="EMBL" id="CDMZ01002179">
    <property type="protein sequence ID" value="CEM41151.1"/>
    <property type="molecule type" value="Genomic_DNA"/>
</dbReference>
<evidence type="ECO:0000256" key="4">
    <source>
        <dbReference type="ARBA" id="ARBA00022989"/>
    </source>
</evidence>
<feature type="compositionally biased region" description="Basic and acidic residues" evidence="6">
    <location>
        <begin position="49"/>
        <end position="77"/>
    </location>
</feature>
<evidence type="ECO:0000256" key="6">
    <source>
        <dbReference type="SAM" id="MobiDB-lite"/>
    </source>
</evidence>
<feature type="transmembrane region" description="Helical" evidence="7">
    <location>
        <begin position="476"/>
        <end position="495"/>
    </location>
</feature>
<dbReference type="Pfam" id="PF01757">
    <property type="entry name" value="Acyl_transf_3"/>
    <property type="match status" value="1"/>
</dbReference>
<dbReference type="PhylomeDB" id="A0A0G4HBK8"/>
<evidence type="ECO:0000256" key="2">
    <source>
        <dbReference type="ARBA" id="ARBA00022475"/>
    </source>
</evidence>
<feature type="transmembrane region" description="Helical" evidence="7">
    <location>
        <begin position="139"/>
        <end position="161"/>
    </location>
</feature>
<evidence type="ECO:0000256" key="7">
    <source>
        <dbReference type="SAM" id="Phobius"/>
    </source>
</evidence>
<evidence type="ECO:0000256" key="1">
    <source>
        <dbReference type="ARBA" id="ARBA00004651"/>
    </source>
</evidence>
<feature type="transmembrane region" description="Helical" evidence="7">
    <location>
        <begin position="501"/>
        <end position="524"/>
    </location>
</feature>
<proteinExistence type="predicted"/>
<organism evidence="9">
    <name type="scientific">Chromera velia CCMP2878</name>
    <dbReference type="NCBI Taxonomy" id="1169474"/>
    <lineage>
        <taxon>Eukaryota</taxon>
        <taxon>Sar</taxon>
        <taxon>Alveolata</taxon>
        <taxon>Colpodellida</taxon>
        <taxon>Chromeraceae</taxon>
        <taxon>Chromera</taxon>
    </lineage>
</organism>
<feature type="transmembrane region" description="Helical" evidence="7">
    <location>
        <begin position="439"/>
        <end position="456"/>
    </location>
</feature>
<keyword evidence="2" id="KW-1003">Cell membrane</keyword>
<feature type="transmembrane region" description="Helical" evidence="7">
    <location>
        <begin position="393"/>
        <end position="412"/>
    </location>
</feature>
<evidence type="ECO:0000313" key="9">
    <source>
        <dbReference type="EMBL" id="CEM41151.1"/>
    </source>
</evidence>
<comment type="subcellular location">
    <subcellularLocation>
        <location evidence="1">Cell membrane</location>
        <topology evidence="1">Multi-pass membrane protein</topology>
    </subcellularLocation>
</comment>
<feature type="region of interest" description="Disordered" evidence="6">
    <location>
        <begin position="1"/>
        <end position="79"/>
    </location>
</feature>
<dbReference type="AlphaFoldDB" id="A0A0G4HBK8"/>
<feature type="transmembrane region" description="Helical" evidence="7">
    <location>
        <begin position="268"/>
        <end position="289"/>
    </location>
</feature>
<feature type="domain" description="Acyltransferase 3" evidence="8">
    <location>
        <begin position="90"/>
        <end position="518"/>
    </location>
</feature>
<keyword evidence="5 7" id="KW-0472">Membrane</keyword>
<dbReference type="PANTHER" id="PTHR40074">
    <property type="entry name" value="O-ACETYLTRANSFERASE WECH"/>
    <property type="match status" value="1"/>
</dbReference>
<protein>
    <recommendedName>
        <fullName evidence="8">Acyltransferase 3 domain-containing protein</fullName>
    </recommendedName>
</protein>
<gene>
    <name evidence="9" type="ORF">Cvel_6155</name>
</gene>
<reference evidence="9" key="1">
    <citation type="submission" date="2014-11" db="EMBL/GenBank/DDBJ databases">
        <authorList>
            <person name="Otto D Thomas"/>
            <person name="Naeem Raeece"/>
        </authorList>
    </citation>
    <scope>NUCLEOTIDE SEQUENCE</scope>
</reference>
<name>A0A0G4HBK8_9ALVE</name>
<sequence length="618" mass="69158">MAKRAVEADRTMLPLETGKDSSANAFPDIERGTEENPPMPGAVSLGDSTEGKSDQEDKKGKGAETEKEEEPVKESTKEQGGAQKSQVYLQWFDLVRFFAVVMVVCGHLADVIDRSDEALDSPSFIESSERRRIGRARSFGAQFALPLLFYASGLSQSFVVPKVSTCTFLARRSWRLLVPLVAAWLLFVWPQIWIARYFTQEGMPVRGDQWNFITGLARFPQVVVKGGLMHLWFLLVLFGLGLLNQPFFRFVCQTRRGAFEKERPRATVGRLVGGLVLPAIFTVGVVLMYKFRNGRSEAELLGIMALLIVPYLVACGVVAVQCWWRKENLPLWFPLLILALNFGISVVLGGAGFLGSLTELHMYMQFNFFYMQGFMDGEFALEYKRFFQSLVGQLILFAVGASWGPVACMSFADDSLEVKRYYLTFPGGHSFEQAMYDMVIAWFWVYLLCAAAQWAYGFEGKFLTPRLMDLINKTGFLLYLTHWLVLQAAVILFVWPTQSVWPLSALCLVALPLALLCALGLVFVCERTPGLGHLFGLYGTHMRFTSGKKVGAEKEATEGKEEEEGKRGPRPALRPQFTLQLSGDWGSGVQTPRGATKIHHPIPLAPREKAALLRRATM</sequence>